<protein>
    <submittedName>
        <fullName evidence="2">Uncharacterized protein</fullName>
    </submittedName>
</protein>
<reference evidence="2 3" key="1">
    <citation type="journal article" date="2018" name="BMC Genomics">
        <title>Genomic comparison of Trypanosoma conorhini and Trypanosoma rangeli to Trypanosoma cruzi strains of high and low virulence.</title>
        <authorList>
            <person name="Bradwell K.R."/>
            <person name="Koparde V.N."/>
            <person name="Matveyev A.V."/>
            <person name="Serrano M.G."/>
            <person name="Alves J.M."/>
            <person name="Parikh H."/>
            <person name="Huang B."/>
            <person name="Lee V."/>
            <person name="Espinosa-Alvarez O."/>
            <person name="Ortiz P.A."/>
            <person name="Costa-Martins A.G."/>
            <person name="Teixeira M.M."/>
            <person name="Buck G.A."/>
        </authorList>
    </citation>
    <scope>NUCLEOTIDE SEQUENCE [LARGE SCALE GENOMIC DNA]</scope>
    <source>
        <strain evidence="2 3">025E</strain>
    </source>
</reference>
<evidence type="ECO:0000313" key="2">
    <source>
        <dbReference type="EMBL" id="RNF00911.1"/>
    </source>
</evidence>
<dbReference type="EMBL" id="MKKU01000855">
    <property type="protein sequence ID" value="RNF00911.1"/>
    <property type="molecule type" value="Genomic_DNA"/>
</dbReference>
<keyword evidence="3" id="KW-1185">Reference proteome</keyword>
<feature type="region of interest" description="Disordered" evidence="1">
    <location>
        <begin position="1"/>
        <end position="34"/>
    </location>
</feature>
<gene>
    <name evidence="2" type="ORF">Tco025E_08699</name>
</gene>
<feature type="region of interest" description="Disordered" evidence="1">
    <location>
        <begin position="91"/>
        <end position="177"/>
    </location>
</feature>
<dbReference type="Proteomes" id="UP000284403">
    <property type="component" value="Unassembled WGS sequence"/>
</dbReference>
<dbReference type="RefSeq" id="XP_029224341.1">
    <property type="nucleotide sequence ID" value="XM_029375542.1"/>
</dbReference>
<feature type="compositionally biased region" description="Basic and acidic residues" evidence="1">
    <location>
        <begin position="22"/>
        <end position="31"/>
    </location>
</feature>
<proteinExistence type="predicted"/>
<dbReference type="AlphaFoldDB" id="A0A3R7K6T6"/>
<evidence type="ECO:0000256" key="1">
    <source>
        <dbReference type="SAM" id="MobiDB-lite"/>
    </source>
</evidence>
<feature type="non-terminal residue" evidence="2">
    <location>
        <position position="177"/>
    </location>
</feature>
<organism evidence="2 3">
    <name type="scientific">Trypanosoma conorhini</name>
    <dbReference type="NCBI Taxonomy" id="83891"/>
    <lineage>
        <taxon>Eukaryota</taxon>
        <taxon>Discoba</taxon>
        <taxon>Euglenozoa</taxon>
        <taxon>Kinetoplastea</taxon>
        <taxon>Metakinetoplastina</taxon>
        <taxon>Trypanosomatida</taxon>
        <taxon>Trypanosomatidae</taxon>
        <taxon>Trypanosoma</taxon>
    </lineage>
</organism>
<name>A0A3R7K6T6_9TRYP</name>
<comment type="caution">
    <text evidence="2">The sequence shown here is derived from an EMBL/GenBank/DDBJ whole genome shotgun (WGS) entry which is preliminary data.</text>
</comment>
<feature type="compositionally biased region" description="Basic residues" evidence="1">
    <location>
        <begin position="166"/>
        <end position="177"/>
    </location>
</feature>
<feature type="compositionally biased region" description="Basic and acidic residues" evidence="1">
    <location>
        <begin position="1"/>
        <end position="11"/>
    </location>
</feature>
<dbReference type="GeneID" id="40322310"/>
<evidence type="ECO:0000313" key="3">
    <source>
        <dbReference type="Proteomes" id="UP000284403"/>
    </source>
</evidence>
<feature type="compositionally biased region" description="Low complexity" evidence="1">
    <location>
        <begin position="111"/>
        <end position="152"/>
    </location>
</feature>
<accession>A0A3R7K6T6</accession>
<sequence>MHARARESNERLKKKVNGGEYGGREQKEHASPAHGLAPLSLAHAVSPPSCRWFSLPFSALRCPRGWGPPRRRGASGPARRHAYSVLALRAPGPLLPSRPSPHFAVTAATGSRQTSSTNASSRSLRSSISDSQFSTASASSSSSSSSNASSSSGCGSILLNTSRNSTPRRRRRPLALP</sequence>